<evidence type="ECO:0000313" key="2">
    <source>
        <dbReference type="Proteomes" id="UP000499080"/>
    </source>
</evidence>
<dbReference type="Proteomes" id="UP000499080">
    <property type="component" value="Unassembled WGS sequence"/>
</dbReference>
<accession>A0A4Y2RIK5</accession>
<name>A0A4Y2RIK5_ARAVE</name>
<dbReference type="EMBL" id="BGPR01016972">
    <property type="protein sequence ID" value="GBN74735.1"/>
    <property type="molecule type" value="Genomic_DNA"/>
</dbReference>
<evidence type="ECO:0000313" key="1">
    <source>
        <dbReference type="EMBL" id="GBN74735.1"/>
    </source>
</evidence>
<dbReference type="AlphaFoldDB" id="A0A4Y2RIK5"/>
<comment type="caution">
    <text evidence="1">The sequence shown here is derived from an EMBL/GenBank/DDBJ whole genome shotgun (WGS) entry which is preliminary data.</text>
</comment>
<protein>
    <submittedName>
        <fullName evidence="1">Uncharacterized protein</fullName>
    </submittedName>
</protein>
<organism evidence="1 2">
    <name type="scientific">Araneus ventricosus</name>
    <name type="common">Orbweaver spider</name>
    <name type="synonym">Epeira ventricosa</name>
    <dbReference type="NCBI Taxonomy" id="182803"/>
    <lineage>
        <taxon>Eukaryota</taxon>
        <taxon>Metazoa</taxon>
        <taxon>Ecdysozoa</taxon>
        <taxon>Arthropoda</taxon>
        <taxon>Chelicerata</taxon>
        <taxon>Arachnida</taxon>
        <taxon>Araneae</taxon>
        <taxon>Araneomorphae</taxon>
        <taxon>Entelegynae</taxon>
        <taxon>Araneoidea</taxon>
        <taxon>Araneidae</taxon>
        <taxon>Araneus</taxon>
    </lineage>
</organism>
<reference evidence="1 2" key="1">
    <citation type="journal article" date="2019" name="Sci. Rep.">
        <title>Orb-weaving spider Araneus ventricosus genome elucidates the spidroin gene catalogue.</title>
        <authorList>
            <person name="Kono N."/>
            <person name="Nakamura H."/>
            <person name="Ohtoshi R."/>
            <person name="Moran D.A.P."/>
            <person name="Shinohara A."/>
            <person name="Yoshida Y."/>
            <person name="Fujiwara M."/>
            <person name="Mori M."/>
            <person name="Tomita M."/>
            <person name="Arakawa K."/>
        </authorList>
    </citation>
    <scope>NUCLEOTIDE SEQUENCE [LARGE SCALE GENOMIC DNA]</scope>
</reference>
<dbReference type="OrthoDB" id="90530at2759"/>
<gene>
    <name evidence="1" type="ORF">AVEN_261084_1</name>
</gene>
<keyword evidence="2" id="KW-1185">Reference proteome</keyword>
<proteinExistence type="predicted"/>
<sequence length="150" mass="17642">MYATPAPTLQEHRNRITDSCASVSPAMLYNVQRDAQSRVQMCIVAEGHYFEQIDEPHFRQVQFCSTRSNQYAFCALHLYHFCAQDVFCNKSMMLNNFVMDIFPVFCTVFEIRTLTPNFAARWRCKRFPCVTHGNFTIPIPHFYEYSSRRS</sequence>